<accession>A0A9P6X913</accession>
<proteinExistence type="predicted"/>
<dbReference type="Proteomes" id="UP000716291">
    <property type="component" value="Unassembled WGS sequence"/>
</dbReference>
<reference evidence="1" key="1">
    <citation type="journal article" date="2020" name="Microb. Genom.">
        <title>Genetic diversity of clinical and environmental Mucorales isolates obtained from an investigation of mucormycosis cases among solid organ transplant recipients.</title>
        <authorList>
            <person name="Nguyen M.H."/>
            <person name="Kaul D."/>
            <person name="Muto C."/>
            <person name="Cheng S.J."/>
            <person name="Richter R.A."/>
            <person name="Bruno V.M."/>
            <person name="Liu G."/>
            <person name="Beyhan S."/>
            <person name="Sundermann A.J."/>
            <person name="Mounaud S."/>
            <person name="Pasculle A.W."/>
            <person name="Nierman W.C."/>
            <person name="Driscoll E."/>
            <person name="Cumbie R."/>
            <person name="Clancy C.J."/>
            <person name="Dupont C.L."/>
        </authorList>
    </citation>
    <scope>NUCLEOTIDE SEQUENCE</scope>
    <source>
        <strain evidence="1">GL11</strain>
    </source>
</reference>
<keyword evidence="2" id="KW-1185">Reference proteome</keyword>
<organism evidence="1 2">
    <name type="scientific">Rhizopus oryzae</name>
    <name type="common">Mucormycosis agent</name>
    <name type="synonym">Rhizopus arrhizus var. delemar</name>
    <dbReference type="NCBI Taxonomy" id="64495"/>
    <lineage>
        <taxon>Eukaryota</taxon>
        <taxon>Fungi</taxon>
        <taxon>Fungi incertae sedis</taxon>
        <taxon>Mucoromycota</taxon>
        <taxon>Mucoromycotina</taxon>
        <taxon>Mucoromycetes</taxon>
        <taxon>Mucorales</taxon>
        <taxon>Mucorineae</taxon>
        <taxon>Rhizopodaceae</taxon>
        <taxon>Rhizopus</taxon>
    </lineage>
</organism>
<evidence type="ECO:0000313" key="1">
    <source>
        <dbReference type="EMBL" id="KAG1308094.1"/>
    </source>
</evidence>
<dbReference type="AlphaFoldDB" id="A0A9P6X913"/>
<protein>
    <submittedName>
        <fullName evidence="1">Uncharacterized protein</fullName>
    </submittedName>
</protein>
<name>A0A9P6X913_RHIOR</name>
<evidence type="ECO:0000313" key="2">
    <source>
        <dbReference type="Proteomes" id="UP000716291"/>
    </source>
</evidence>
<comment type="caution">
    <text evidence="1">The sequence shown here is derived from an EMBL/GenBank/DDBJ whole genome shotgun (WGS) entry which is preliminary data.</text>
</comment>
<gene>
    <name evidence="1" type="ORF">G6F64_006298</name>
</gene>
<sequence length="88" mass="9581">MSFEQGALDIGSVGCTTVYHDWTPKESPLCRTHAVLSTYFTQDLNFSQSAGSNKQLLLGSMVPRLASNLSLGPFWVLFGSVPIDGLWS</sequence>
<dbReference type="EMBL" id="JAANQT010000831">
    <property type="protein sequence ID" value="KAG1308094.1"/>
    <property type="molecule type" value="Genomic_DNA"/>
</dbReference>